<dbReference type="SUPFAM" id="SSF57850">
    <property type="entry name" value="RING/U-box"/>
    <property type="match status" value="1"/>
</dbReference>
<dbReference type="EMBL" id="CM001222">
    <property type="protein sequence ID" value="AES75714.2"/>
    <property type="molecule type" value="Genomic_DNA"/>
</dbReference>
<reference evidence="1 3" key="1">
    <citation type="journal article" date="2011" name="Nature">
        <title>The Medicago genome provides insight into the evolution of rhizobial symbioses.</title>
        <authorList>
            <person name="Young N.D."/>
            <person name="Debelle F."/>
            <person name="Oldroyd G.E."/>
            <person name="Geurts R."/>
            <person name="Cannon S.B."/>
            <person name="Udvardi M.K."/>
            <person name="Benedito V.A."/>
            <person name="Mayer K.F."/>
            <person name="Gouzy J."/>
            <person name="Schoof H."/>
            <person name="Van de Peer Y."/>
            <person name="Proost S."/>
            <person name="Cook D.R."/>
            <person name="Meyers B.C."/>
            <person name="Spannagl M."/>
            <person name="Cheung F."/>
            <person name="De Mita S."/>
            <person name="Krishnakumar V."/>
            <person name="Gundlach H."/>
            <person name="Zhou S."/>
            <person name="Mudge J."/>
            <person name="Bharti A.K."/>
            <person name="Murray J.D."/>
            <person name="Naoumkina M.A."/>
            <person name="Rosen B."/>
            <person name="Silverstein K.A."/>
            <person name="Tang H."/>
            <person name="Rombauts S."/>
            <person name="Zhao P.X."/>
            <person name="Zhou P."/>
            <person name="Barbe V."/>
            <person name="Bardou P."/>
            <person name="Bechner M."/>
            <person name="Bellec A."/>
            <person name="Berger A."/>
            <person name="Berges H."/>
            <person name="Bidwell S."/>
            <person name="Bisseling T."/>
            <person name="Choisne N."/>
            <person name="Couloux A."/>
            <person name="Denny R."/>
            <person name="Deshpande S."/>
            <person name="Dai X."/>
            <person name="Doyle J.J."/>
            <person name="Dudez A.M."/>
            <person name="Farmer A.D."/>
            <person name="Fouteau S."/>
            <person name="Franken C."/>
            <person name="Gibelin C."/>
            <person name="Gish J."/>
            <person name="Goldstein S."/>
            <person name="Gonzalez A.J."/>
            <person name="Green P.J."/>
            <person name="Hallab A."/>
            <person name="Hartog M."/>
            <person name="Hua A."/>
            <person name="Humphray S.J."/>
            <person name="Jeong D.H."/>
            <person name="Jing Y."/>
            <person name="Jocker A."/>
            <person name="Kenton S.M."/>
            <person name="Kim D.J."/>
            <person name="Klee K."/>
            <person name="Lai H."/>
            <person name="Lang C."/>
            <person name="Lin S."/>
            <person name="Macmil S.L."/>
            <person name="Magdelenat G."/>
            <person name="Matthews L."/>
            <person name="McCorrison J."/>
            <person name="Monaghan E.L."/>
            <person name="Mun J.H."/>
            <person name="Najar F.Z."/>
            <person name="Nicholson C."/>
            <person name="Noirot C."/>
            <person name="O'Bleness M."/>
            <person name="Paule C.R."/>
            <person name="Poulain J."/>
            <person name="Prion F."/>
            <person name="Qin B."/>
            <person name="Qu C."/>
            <person name="Retzel E.F."/>
            <person name="Riddle C."/>
            <person name="Sallet E."/>
            <person name="Samain S."/>
            <person name="Samson N."/>
            <person name="Sanders I."/>
            <person name="Saurat O."/>
            <person name="Scarpelli C."/>
            <person name="Schiex T."/>
            <person name="Segurens B."/>
            <person name="Severin A.J."/>
            <person name="Sherrier D.J."/>
            <person name="Shi R."/>
            <person name="Sims S."/>
            <person name="Singer S.R."/>
            <person name="Sinharoy S."/>
            <person name="Sterck L."/>
            <person name="Viollet A."/>
            <person name="Wang B.B."/>
            <person name="Wang K."/>
            <person name="Wang M."/>
            <person name="Wang X."/>
            <person name="Warfsmann J."/>
            <person name="Weissenbach J."/>
            <person name="White D.D."/>
            <person name="White J.D."/>
            <person name="Wiley G.B."/>
            <person name="Wincker P."/>
            <person name="Xing Y."/>
            <person name="Yang L."/>
            <person name="Yao Z."/>
            <person name="Ying F."/>
            <person name="Zhai J."/>
            <person name="Zhou L."/>
            <person name="Zuber A."/>
            <person name="Denarie J."/>
            <person name="Dixon R.A."/>
            <person name="May G.D."/>
            <person name="Schwartz D.C."/>
            <person name="Rogers J."/>
            <person name="Quetier F."/>
            <person name="Town C.D."/>
            <person name="Roe B.A."/>
        </authorList>
    </citation>
    <scope>NUCLEOTIDE SEQUENCE [LARGE SCALE GENOMIC DNA]</scope>
    <source>
        <strain evidence="1">A17</strain>
        <strain evidence="2 3">cv. Jemalong A17</strain>
    </source>
</reference>
<gene>
    <name evidence="1" type="ordered locus">MTR_6g055480</name>
</gene>
<reference evidence="1 3" key="2">
    <citation type="journal article" date="2014" name="BMC Genomics">
        <title>An improved genome release (version Mt4.0) for the model legume Medicago truncatula.</title>
        <authorList>
            <person name="Tang H."/>
            <person name="Krishnakumar V."/>
            <person name="Bidwell S."/>
            <person name="Rosen B."/>
            <person name="Chan A."/>
            <person name="Zhou S."/>
            <person name="Gentzbittel L."/>
            <person name="Childs K.L."/>
            <person name="Yandell M."/>
            <person name="Gundlach H."/>
            <person name="Mayer K.F."/>
            <person name="Schwartz D.C."/>
            <person name="Town C.D."/>
        </authorList>
    </citation>
    <scope>GENOME REANNOTATION</scope>
    <source>
        <strain evidence="2 3">cv. Jemalong A17</strain>
    </source>
</reference>
<dbReference type="AlphaFoldDB" id="G7KM02"/>
<evidence type="ECO:0000313" key="2">
    <source>
        <dbReference type="EnsemblPlants" id="AES75714"/>
    </source>
</evidence>
<dbReference type="Gene3D" id="3.30.40.10">
    <property type="entry name" value="Zinc/RING finger domain, C3HC4 (zinc finger)"/>
    <property type="match status" value="1"/>
</dbReference>
<evidence type="ECO:0000313" key="1">
    <source>
        <dbReference type="EMBL" id="AES75714.2"/>
    </source>
</evidence>
<keyword evidence="3" id="KW-1185">Reference proteome</keyword>
<organism evidence="1 3">
    <name type="scientific">Medicago truncatula</name>
    <name type="common">Barrel medic</name>
    <name type="synonym">Medicago tribuloides</name>
    <dbReference type="NCBI Taxonomy" id="3880"/>
    <lineage>
        <taxon>Eukaryota</taxon>
        <taxon>Viridiplantae</taxon>
        <taxon>Streptophyta</taxon>
        <taxon>Embryophyta</taxon>
        <taxon>Tracheophyta</taxon>
        <taxon>Spermatophyta</taxon>
        <taxon>Magnoliopsida</taxon>
        <taxon>eudicotyledons</taxon>
        <taxon>Gunneridae</taxon>
        <taxon>Pentapetalae</taxon>
        <taxon>rosids</taxon>
        <taxon>fabids</taxon>
        <taxon>Fabales</taxon>
        <taxon>Fabaceae</taxon>
        <taxon>Papilionoideae</taxon>
        <taxon>50 kb inversion clade</taxon>
        <taxon>NPAAA clade</taxon>
        <taxon>Hologalegina</taxon>
        <taxon>IRL clade</taxon>
        <taxon>Trifolieae</taxon>
        <taxon>Medicago</taxon>
    </lineage>
</organism>
<dbReference type="PaxDb" id="3880-AES75714"/>
<sequence>MCNRLKMFFISSSSSYTMCFIWSITSYIPTSVISLIKNSKGHRLCQLYPLSSQMRGRYALLMVRQICASDGGDQEVVWRIEIVNIGKHGDNLKKLAVEVTWSREEKREKLEDSRGDRDSRIFNLKIWLCSHIFHFPCMSNHKTKQPLHVCPVCCTNWKELPVLSIQHEKSENRD</sequence>
<dbReference type="HOGENOM" id="CLU_1542370_0_0_1"/>
<reference evidence="2" key="3">
    <citation type="submission" date="2015-04" db="UniProtKB">
        <authorList>
            <consortium name="EnsemblPlants"/>
        </authorList>
    </citation>
    <scope>IDENTIFICATION</scope>
    <source>
        <strain evidence="2">cv. Jemalong A17</strain>
    </source>
</reference>
<name>G7KM02_MEDTR</name>
<proteinExistence type="predicted"/>
<dbReference type="Proteomes" id="UP000002051">
    <property type="component" value="Chromosome 6"/>
</dbReference>
<protein>
    <submittedName>
        <fullName evidence="1 2">Uncharacterized protein</fullName>
    </submittedName>
</protein>
<accession>A0A0C3VWG6</accession>
<dbReference type="EnsemblPlants" id="AES75714">
    <property type="protein sequence ID" value="AES75714"/>
    <property type="gene ID" value="MTR_6g055480"/>
</dbReference>
<evidence type="ECO:0000313" key="3">
    <source>
        <dbReference type="Proteomes" id="UP000002051"/>
    </source>
</evidence>
<dbReference type="InterPro" id="IPR013083">
    <property type="entry name" value="Znf_RING/FYVE/PHD"/>
</dbReference>
<accession>G7KM02</accession>